<proteinExistence type="predicted"/>
<accession>A0AAP0IVU9</accession>
<keyword evidence="2" id="KW-1185">Reference proteome</keyword>
<comment type="caution">
    <text evidence="1">The sequence shown here is derived from an EMBL/GenBank/DDBJ whole genome shotgun (WGS) entry which is preliminary data.</text>
</comment>
<dbReference type="AlphaFoldDB" id="A0AAP0IVU9"/>
<reference evidence="1 2" key="1">
    <citation type="submission" date="2024-01" db="EMBL/GenBank/DDBJ databases">
        <title>Genome assemblies of Stephania.</title>
        <authorList>
            <person name="Yang L."/>
        </authorList>
    </citation>
    <scope>NUCLEOTIDE SEQUENCE [LARGE SCALE GENOMIC DNA]</scope>
    <source>
        <strain evidence="1">YNDBR</strain>
        <tissue evidence="1">Leaf</tissue>
    </source>
</reference>
<dbReference type="EMBL" id="JBBNAF010000008">
    <property type="protein sequence ID" value="KAK9121486.1"/>
    <property type="molecule type" value="Genomic_DNA"/>
</dbReference>
<dbReference type="Proteomes" id="UP001420932">
    <property type="component" value="Unassembled WGS sequence"/>
</dbReference>
<gene>
    <name evidence="1" type="ORF">Syun_019103</name>
</gene>
<name>A0AAP0IVU9_9MAGN</name>
<protein>
    <submittedName>
        <fullName evidence="1">Uncharacterized protein</fullName>
    </submittedName>
</protein>
<organism evidence="1 2">
    <name type="scientific">Stephania yunnanensis</name>
    <dbReference type="NCBI Taxonomy" id="152371"/>
    <lineage>
        <taxon>Eukaryota</taxon>
        <taxon>Viridiplantae</taxon>
        <taxon>Streptophyta</taxon>
        <taxon>Embryophyta</taxon>
        <taxon>Tracheophyta</taxon>
        <taxon>Spermatophyta</taxon>
        <taxon>Magnoliopsida</taxon>
        <taxon>Ranunculales</taxon>
        <taxon>Menispermaceae</taxon>
        <taxon>Menispermoideae</taxon>
        <taxon>Cissampelideae</taxon>
        <taxon>Stephania</taxon>
    </lineage>
</organism>
<sequence>MQVQDVFNRLDEHIEQDELNATNGFITEELASTFSDSVSLDALSNHSIHLKECTFSI</sequence>
<evidence type="ECO:0000313" key="2">
    <source>
        <dbReference type="Proteomes" id="UP001420932"/>
    </source>
</evidence>
<evidence type="ECO:0000313" key="1">
    <source>
        <dbReference type="EMBL" id="KAK9121486.1"/>
    </source>
</evidence>